<dbReference type="EMBL" id="ACXX02000015">
    <property type="protein sequence ID" value="EGD46247.1"/>
    <property type="molecule type" value="Genomic_DNA"/>
</dbReference>
<dbReference type="OrthoDB" id="1737405at2"/>
<protein>
    <submittedName>
        <fullName evidence="2">Uncharacterized protein</fullName>
    </submittedName>
</protein>
<proteinExistence type="predicted"/>
<keyword evidence="1" id="KW-0472">Membrane</keyword>
<feature type="transmembrane region" description="Helical" evidence="1">
    <location>
        <begin position="207"/>
        <end position="229"/>
    </location>
</feature>
<gene>
    <name evidence="2" type="ORF">Cpap_0859</name>
</gene>
<keyword evidence="1" id="KW-1133">Transmembrane helix</keyword>
<feature type="transmembrane region" description="Helical" evidence="1">
    <location>
        <begin position="81"/>
        <end position="102"/>
    </location>
</feature>
<dbReference type="Proteomes" id="UP000003860">
    <property type="component" value="Unassembled WGS sequence"/>
</dbReference>
<evidence type="ECO:0000313" key="2">
    <source>
        <dbReference type="EMBL" id="EGD46247.1"/>
    </source>
</evidence>
<keyword evidence="3" id="KW-1185">Reference proteome</keyword>
<dbReference type="STRING" id="588581.Cpap_0859"/>
<organism evidence="2 3">
    <name type="scientific">Ruminiclostridium papyrosolvens DSM 2782</name>
    <dbReference type="NCBI Taxonomy" id="588581"/>
    <lineage>
        <taxon>Bacteria</taxon>
        <taxon>Bacillati</taxon>
        <taxon>Bacillota</taxon>
        <taxon>Clostridia</taxon>
        <taxon>Eubacteriales</taxon>
        <taxon>Oscillospiraceae</taxon>
        <taxon>Ruminiclostridium</taxon>
    </lineage>
</organism>
<dbReference type="AlphaFoldDB" id="F1TH07"/>
<evidence type="ECO:0000256" key="1">
    <source>
        <dbReference type="SAM" id="Phobius"/>
    </source>
</evidence>
<dbReference type="RefSeq" id="WP_004621597.1">
    <property type="nucleotide sequence ID" value="NZ_ACXX02000015.1"/>
</dbReference>
<name>F1TH07_9FIRM</name>
<evidence type="ECO:0000313" key="3">
    <source>
        <dbReference type="Proteomes" id="UP000003860"/>
    </source>
</evidence>
<dbReference type="eggNOG" id="ENOG5033R4C">
    <property type="taxonomic scope" value="Bacteria"/>
</dbReference>
<accession>F1TH07</accession>
<reference evidence="2" key="1">
    <citation type="submission" date="2009-07" db="EMBL/GenBank/DDBJ databases">
        <authorList>
            <consortium name="US DOE Joint Genome Institute (JGI-PGF)"/>
            <person name="Lucas S."/>
            <person name="Copeland A."/>
            <person name="Lapidus A."/>
            <person name="Glavina del Rio T."/>
            <person name="Tice H."/>
            <person name="Bruce D."/>
            <person name="Goodwin L."/>
            <person name="Pitluck S."/>
            <person name="Larimer F."/>
            <person name="Land M.L."/>
            <person name="Mouttaki H."/>
            <person name="He Z."/>
            <person name="Zhou J."/>
            <person name="Hemme C.L."/>
        </authorList>
    </citation>
    <scope>NUCLEOTIDE SEQUENCE</scope>
    <source>
        <strain evidence="2">DSM 2782</strain>
    </source>
</reference>
<comment type="caution">
    <text evidence="2">The sequence shown here is derived from an EMBL/GenBank/DDBJ whole genome shotgun (WGS) entry which is preliminary data.</text>
</comment>
<keyword evidence="1" id="KW-0812">Transmembrane</keyword>
<sequence>MRTMFILTSIGLFLTAVGAFISKYPRESRFLTLKEFDLENLTQIRGLKDILGFITKDKNFILNKFGLISLKYSETNLSLQALYIVKIFCMVLITSTILVINYTNLDITKVNIISKAGSNIDVLQTFGSQKSSSDNGYNYSLYYTILDTVNDEGKFEKMDDKSKREHLFEIIPRLIHSSNKEDIEYNVQKFLSTWYALKRIHLFDWKIFLTAILSFFSPEIFLLLKWLLLGSVYRKEVIRLENIFELLGSMEEFKTTDILEQMAKGSRRYRKHMRECRELFQTDRRLAVESLKAATKNKKMSELVDTIRIYSLVDKKLAMDILAKNRRSKAEGILITADEDIDWLDIAAFVGITPLLYELANLMLKPMLDMVFEAFKYI</sequence>
<reference evidence="2" key="2">
    <citation type="submission" date="2011-01" db="EMBL/GenBank/DDBJ databases">
        <title>The Non-contiguous Finished genome of Clostridium papyrosolvens.</title>
        <authorList>
            <person name="Lucas S."/>
            <person name="Copeland A."/>
            <person name="Lapidus A."/>
            <person name="Cheng J.-F."/>
            <person name="Goodwin L."/>
            <person name="Pitluck S."/>
            <person name="Misra M."/>
            <person name="Chertkov O."/>
            <person name="Detter J.C."/>
            <person name="Han C."/>
            <person name="Tapia R."/>
            <person name="Land M."/>
            <person name="Hauser L."/>
            <person name="Kyrpides N."/>
            <person name="Ivanova N."/>
            <person name="Pagani I."/>
            <person name="Mouttaki H."/>
            <person name="He Z."/>
            <person name="Zhou J."/>
            <person name="Hemme C.L."/>
            <person name="Woyke T."/>
        </authorList>
    </citation>
    <scope>NUCLEOTIDE SEQUENCE [LARGE SCALE GENOMIC DNA]</scope>
    <source>
        <strain evidence="2">DSM 2782</strain>
    </source>
</reference>